<comment type="caution">
    <text evidence="1">The sequence shown here is derived from an EMBL/GenBank/DDBJ whole genome shotgun (WGS) entry which is preliminary data.</text>
</comment>
<dbReference type="CDD" id="cd01427">
    <property type="entry name" value="HAD_like"/>
    <property type="match status" value="1"/>
</dbReference>
<proteinExistence type="predicted"/>
<accession>A0A8J5XQU3</accession>
<gene>
    <name evidence="1" type="ORF">KFE25_006448</name>
</gene>
<dbReference type="InterPro" id="IPR023214">
    <property type="entry name" value="HAD_sf"/>
</dbReference>
<dbReference type="InterPro" id="IPR036412">
    <property type="entry name" value="HAD-like_sf"/>
</dbReference>
<evidence type="ECO:0000313" key="1">
    <source>
        <dbReference type="EMBL" id="KAG8469993.1"/>
    </source>
</evidence>
<dbReference type="Proteomes" id="UP000751190">
    <property type="component" value="Unassembled WGS sequence"/>
</dbReference>
<organism evidence="1 2">
    <name type="scientific">Diacronema lutheri</name>
    <name type="common">Unicellular marine alga</name>
    <name type="synonym">Monochrysis lutheri</name>
    <dbReference type="NCBI Taxonomy" id="2081491"/>
    <lineage>
        <taxon>Eukaryota</taxon>
        <taxon>Haptista</taxon>
        <taxon>Haptophyta</taxon>
        <taxon>Pavlovophyceae</taxon>
        <taxon>Pavlovales</taxon>
        <taxon>Pavlovaceae</taxon>
        <taxon>Diacronema</taxon>
    </lineage>
</organism>
<protein>
    <submittedName>
        <fullName evidence="1">Uncharacterized protein</fullName>
    </submittedName>
</protein>
<keyword evidence="2" id="KW-1185">Reference proteome</keyword>
<dbReference type="SUPFAM" id="SSF56784">
    <property type="entry name" value="HAD-like"/>
    <property type="match status" value="1"/>
</dbReference>
<dbReference type="OrthoDB" id="204058at2759"/>
<dbReference type="AlphaFoldDB" id="A0A8J5XQU3"/>
<reference evidence="1" key="1">
    <citation type="submission" date="2021-05" db="EMBL/GenBank/DDBJ databases">
        <title>The genome of the haptophyte Pavlova lutheri (Diacronema luteri, Pavlovales) - a model for lipid biosynthesis in eukaryotic algae.</title>
        <authorList>
            <person name="Hulatt C.J."/>
            <person name="Posewitz M.C."/>
        </authorList>
    </citation>
    <scope>NUCLEOTIDE SEQUENCE</scope>
    <source>
        <strain evidence="1">NIVA-4/92</strain>
    </source>
</reference>
<dbReference type="Gene3D" id="3.40.50.1000">
    <property type="entry name" value="HAD superfamily/HAD-like"/>
    <property type="match status" value="1"/>
</dbReference>
<name>A0A8J5XQU3_DIALT</name>
<sequence length="240" mass="26467">MFRPRSRGAMSALPEIAHLVVALDFDSTLATHDVMPWDMASPFGPAERVAAIDAWLRAMRAGDVTLALVSRNVRGVLAQCLAVAGWSELFGKHVYGREDVESYSAWHGRKSVLIRRVLIEQHTMRAEDVLFVDDSMENCREVEKHIPGAAILHVTGKYGLELADLDKVSSWVKGRLDRPHAERAKSHDAMLLDELELSGGSHSGTSSPAPVPVRRIFTARVSALEPSPTRSQNATLGRWL</sequence>
<evidence type="ECO:0000313" key="2">
    <source>
        <dbReference type="Proteomes" id="UP000751190"/>
    </source>
</evidence>
<dbReference type="EMBL" id="JAGTXO010000002">
    <property type="protein sequence ID" value="KAG8469993.1"/>
    <property type="molecule type" value="Genomic_DNA"/>
</dbReference>